<dbReference type="EMBL" id="JAHLQK010000004">
    <property type="protein sequence ID" value="MBU5676791.1"/>
    <property type="molecule type" value="Genomic_DNA"/>
</dbReference>
<dbReference type="Proteomes" id="UP000779508">
    <property type="component" value="Unassembled WGS sequence"/>
</dbReference>
<evidence type="ECO:0000313" key="1">
    <source>
        <dbReference type="EMBL" id="MBU5676791.1"/>
    </source>
</evidence>
<dbReference type="InterPro" id="IPR007553">
    <property type="entry name" value="2-thiour_desulf"/>
</dbReference>
<comment type="caution">
    <text evidence="1">The sequence shown here is derived from an EMBL/GenBank/DDBJ whole genome shotgun (WGS) entry which is preliminary data.</text>
</comment>
<dbReference type="PANTHER" id="PTHR30087">
    <property type="entry name" value="INNER MEMBRANE PROTEIN"/>
    <property type="match status" value="1"/>
</dbReference>
<reference evidence="1 2" key="1">
    <citation type="submission" date="2021-06" db="EMBL/GenBank/DDBJ databases">
        <authorList>
            <person name="Sun Q."/>
            <person name="Li D."/>
        </authorList>
    </citation>
    <scope>NUCLEOTIDE SEQUENCE [LARGE SCALE GENOMIC DNA]</scope>
    <source>
        <strain evidence="1 2">MSJ-5</strain>
    </source>
</reference>
<protein>
    <submittedName>
        <fullName evidence="1">DUF523 domain-containing protein</fullName>
    </submittedName>
</protein>
<organism evidence="1 2">
    <name type="scientific">Alkaliphilus flagellatus</name>
    <dbReference type="NCBI Taxonomy" id="2841507"/>
    <lineage>
        <taxon>Bacteria</taxon>
        <taxon>Bacillati</taxon>
        <taxon>Bacillota</taxon>
        <taxon>Clostridia</taxon>
        <taxon>Peptostreptococcales</taxon>
        <taxon>Natronincolaceae</taxon>
        <taxon>Alkaliphilus</taxon>
    </lineage>
</organism>
<proteinExistence type="predicted"/>
<gene>
    <name evidence="1" type="ORF">KQI88_10210</name>
</gene>
<accession>A0ABS6G2S8</accession>
<sequence length="151" mass="16144">MILISACLLGVNCKYNGKNNSKDEIIRYFNGKGIVPVCPEQLGGLSTPRLPAEIQGGDGKDVLNGRAKVIRNDGIDVTEDFIKGAYETLKIAKSLGITKAILKSRSPSCGVGKIYDGTFTGNLTKGDGVTTALLKTEGIEVYSDEDFLENL</sequence>
<evidence type="ECO:0000313" key="2">
    <source>
        <dbReference type="Proteomes" id="UP000779508"/>
    </source>
</evidence>
<dbReference type="RefSeq" id="WP_216417017.1">
    <property type="nucleotide sequence ID" value="NZ_JAHLQK010000004.1"/>
</dbReference>
<dbReference type="PANTHER" id="PTHR30087:SF1">
    <property type="entry name" value="HYPOTHETICAL CYTOSOLIC PROTEIN"/>
    <property type="match status" value="1"/>
</dbReference>
<dbReference type="Pfam" id="PF04463">
    <property type="entry name" value="2-thiour_desulf"/>
    <property type="match status" value="1"/>
</dbReference>
<name>A0ABS6G2S8_9FIRM</name>
<keyword evidence="2" id="KW-1185">Reference proteome</keyword>